<dbReference type="GO" id="GO:0043565">
    <property type="term" value="F:sequence-specific DNA binding"/>
    <property type="evidence" value="ECO:0007669"/>
    <property type="project" value="InterPro"/>
</dbReference>
<dbReference type="RefSeq" id="WP_068027096.1">
    <property type="nucleotide sequence ID" value="NZ_QQAZ01000019.1"/>
</dbReference>
<dbReference type="InterPro" id="IPR018060">
    <property type="entry name" value="HTH_AraC"/>
</dbReference>
<feature type="domain" description="HTH araC/xylS-type" evidence="7">
    <location>
        <begin position="151"/>
        <end position="248"/>
    </location>
</feature>
<dbReference type="Proteomes" id="UP000255355">
    <property type="component" value="Unassembled WGS sequence"/>
</dbReference>
<keyword evidence="1" id="KW-0678">Repressor</keyword>
<dbReference type="SMART" id="SM00342">
    <property type="entry name" value="HTH_ARAC"/>
    <property type="match status" value="1"/>
</dbReference>
<keyword evidence="3 8" id="KW-0238">DNA-binding</keyword>
<proteinExistence type="predicted"/>
<dbReference type="Gene3D" id="1.10.10.60">
    <property type="entry name" value="Homeodomain-like"/>
    <property type="match status" value="1"/>
</dbReference>
<dbReference type="InterPro" id="IPR011051">
    <property type="entry name" value="RmlC_Cupin_sf"/>
</dbReference>
<dbReference type="OrthoDB" id="2039152at2"/>
<accession>A0A370GMK6</accession>
<gene>
    <name evidence="8" type="ORF">DFR68_11941</name>
</gene>
<name>A0A370GMK6_9NOCA</name>
<evidence type="ECO:0000256" key="3">
    <source>
        <dbReference type="ARBA" id="ARBA00023125"/>
    </source>
</evidence>
<keyword evidence="2" id="KW-0805">Transcription regulation</keyword>
<dbReference type="PROSITE" id="PS00041">
    <property type="entry name" value="HTH_ARAC_FAMILY_1"/>
    <property type="match status" value="1"/>
</dbReference>
<dbReference type="GO" id="GO:0003700">
    <property type="term" value="F:DNA-binding transcription factor activity"/>
    <property type="evidence" value="ECO:0007669"/>
    <property type="project" value="InterPro"/>
</dbReference>
<dbReference type="AlphaFoldDB" id="A0A370GMK6"/>
<evidence type="ECO:0000256" key="6">
    <source>
        <dbReference type="ARBA" id="ARBA00079449"/>
    </source>
</evidence>
<comment type="caution">
    <text evidence="8">The sequence shown here is derived from an EMBL/GenBank/DDBJ whole genome shotgun (WGS) entry which is preliminary data.</text>
</comment>
<dbReference type="InterPro" id="IPR018062">
    <property type="entry name" value="HTH_AraC-typ_CS"/>
</dbReference>
<dbReference type="Pfam" id="PF12833">
    <property type="entry name" value="HTH_18"/>
    <property type="match status" value="1"/>
</dbReference>
<keyword evidence="4" id="KW-0804">Transcription</keyword>
<dbReference type="PANTHER" id="PTHR11019">
    <property type="entry name" value="HTH-TYPE TRANSCRIPTIONAL REGULATOR NIMR"/>
    <property type="match status" value="1"/>
</dbReference>
<reference evidence="8 9" key="1">
    <citation type="submission" date="2018-07" db="EMBL/GenBank/DDBJ databases">
        <title>Genomic Encyclopedia of Type Strains, Phase IV (KMG-IV): sequencing the most valuable type-strain genomes for metagenomic binning, comparative biology and taxonomic classification.</title>
        <authorList>
            <person name="Goeker M."/>
        </authorList>
    </citation>
    <scope>NUCLEOTIDE SEQUENCE [LARGE SCALE GENOMIC DNA]</scope>
    <source>
        <strain evidence="8 9">DSM 44952</strain>
    </source>
</reference>
<dbReference type="InterPro" id="IPR009057">
    <property type="entry name" value="Homeodomain-like_sf"/>
</dbReference>
<dbReference type="PANTHER" id="PTHR11019:SF199">
    <property type="entry name" value="HTH-TYPE TRANSCRIPTIONAL REGULATOR NIMR"/>
    <property type="match status" value="1"/>
</dbReference>
<evidence type="ECO:0000256" key="4">
    <source>
        <dbReference type="ARBA" id="ARBA00023163"/>
    </source>
</evidence>
<dbReference type="STRING" id="1210089.GCA_001613165_05985"/>
<evidence type="ECO:0000259" key="7">
    <source>
        <dbReference type="PROSITE" id="PS01124"/>
    </source>
</evidence>
<evidence type="ECO:0000256" key="1">
    <source>
        <dbReference type="ARBA" id="ARBA00022491"/>
    </source>
</evidence>
<dbReference type="FunFam" id="1.10.10.60:FF:000132">
    <property type="entry name" value="AraC family transcriptional regulator"/>
    <property type="match status" value="1"/>
</dbReference>
<evidence type="ECO:0000313" key="9">
    <source>
        <dbReference type="Proteomes" id="UP000255355"/>
    </source>
</evidence>
<keyword evidence="9" id="KW-1185">Reference proteome</keyword>
<evidence type="ECO:0000256" key="5">
    <source>
        <dbReference type="ARBA" id="ARBA00074140"/>
    </source>
</evidence>
<dbReference type="SUPFAM" id="SSF46689">
    <property type="entry name" value="Homeodomain-like"/>
    <property type="match status" value="1"/>
</dbReference>
<evidence type="ECO:0000256" key="2">
    <source>
        <dbReference type="ARBA" id="ARBA00023015"/>
    </source>
</evidence>
<dbReference type="SUPFAM" id="SSF51182">
    <property type="entry name" value="RmlC-like cupins"/>
    <property type="match status" value="1"/>
</dbReference>
<sequence length="248" mass="27381">MDLVEITESPILRIDRHGAEARRTIGWHAHDEAMLLWSATATVTMSTPARDWLVPPGYGLWVPPGIEHAETALRAGELCVVRFAPNRCPVSWIEPTGVSTGPLLRELVLYLHAADPDDPGRRHAEPLVFDLLTPLPVNVIDVVMPTDPRVRSIAEQIVADPSDTRDLAFWAHQVHAGVRTLSRLFVSETGLTFAQWRTHVRMRAAARYLADGRSVGATARAVGYRKPSAFIAAFRRSTGRTPGTYLQG</sequence>
<organism evidence="8 9">
    <name type="scientific">Nocardia mexicana</name>
    <dbReference type="NCBI Taxonomy" id="279262"/>
    <lineage>
        <taxon>Bacteria</taxon>
        <taxon>Bacillati</taxon>
        <taxon>Actinomycetota</taxon>
        <taxon>Actinomycetes</taxon>
        <taxon>Mycobacteriales</taxon>
        <taxon>Nocardiaceae</taxon>
        <taxon>Nocardia</taxon>
    </lineage>
</organism>
<dbReference type="PROSITE" id="PS01124">
    <property type="entry name" value="HTH_ARAC_FAMILY_2"/>
    <property type="match status" value="1"/>
</dbReference>
<dbReference type="EMBL" id="QQAZ01000019">
    <property type="protein sequence ID" value="RDI43654.1"/>
    <property type="molecule type" value="Genomic_DNA"/>
</dbReference>
<protein>
    <recommendedName>
        <fullName evidence="5">HTH-type transcriptional regulator RipA</fullName>
    </recommendedName>
    <alternativeName>
        <fullName evidence="6">Repressor of iron proteins A</fullName>
    </alternativeName>
</protein>
<evidence type="ECO:0000313" key="8">
    <source>
        <dbReference type="EMBL" id="RDI43654.1"/>
    </source>
</evidence>